<keyword evidence="2" id="KW-1185">Reference proteome</keyword>
<gene>
    <name evidence="1" type="ORF">ACFSFW_20185</name>
</gene>
<name>A0ABW4MSL0_9BACI</name>
<organism evidence="1 2">
    <name type="scientific">Fredinandcohnia salidurans</name>
    <dbReference type="NCBI Taxonomy" id="2595041"/>
    <lineage>
        <taxon>Bacteria</taxon>
        <taxon>Bacillati</taxon>
        <taxon>Bacillota</taxon>
        <taxon>Bacilli</taxon>
        <taxon>Bacillales</taxon>
        <taxon>Bacillaceae</taxon>
        <taxon>Fredinandcohnia</taxon>
    </lineage>
</organism>
<dbReference type="Proteomes" id="UP001597227">
    <property type="component" value="Unassembled WGS sequence"/>
</dbReference>
<proteinExistence type="predicted"/>
<comment type="caution">
    <text evidence="1">The sequence shown here is derived from an EMBL/GenBank/DDBJ whole genome shotgun (WGS) entry which is preliminary data.</text>
</comment>
<reference evidence="2" key="1">
    <citation type="journal article" date="2019" name="Int. J. Syst. Evol. Microbiol.">
        <title>The Global Catalogue of Microorganisms (GCM) 10K type strain sequencing project: providing services to taxonomists for standard genome sequencing and annotation.</title>
        <authorList>
            <consortium name="The Broad Institute Genomics Platform"/>
            <consortium name="The Broad Institute Genome Sequencing Center for Infectious Disease"/>
            <person name="Wu L."/>
            <person name="Ma J."/>
        </authorList>
    </citation>
    <scope>NUCLEOTIDE SEQUENCE [LARGE SCALE GENOMIC DNA]</scope>
    <source>
        <strain evidence="2">CCUG 15531</strain>
    </source>
</reference>
<dbReference type="RefSeq" id="WP_388040818.1">
    <property type="nucleotide sequence ID" value="NZ_JBHUEK010000029.1"/>
</dbReference>
<evidence type="ECO:0000313" key="1">
    <source>
        <dbReference type="EMBL" id="MFD1780977.1"/>
    </source>
</evidence>
<sequence>MKRRMILSLLGLVALLFVIYYLYLAKPSDFVKTDTFKRYSEVSEILDVIEIDEKYVFVPVVTEENKYGMSLWVWSNHKWQMEFESSTGSPRVLKLTNNDPSSYKIFWNIHPEDQVSYGEFYLMRKRNYHITEGIHNYYPRLQMKTILDFEGTPFGVTDFPKEWQKVMGASIKWEEAQQPDPIFTNMFPVMQDVYFGWIPYNNEHVRQHARATHVGGASWGGAVDIQHVVDIPEEELEYFKVEDQ</sequence>
<evidence type="ECO:0000313" key="2">
    <source>
        <dbReference type="Proteomes" id="UP001597227"/>
    </source>
</evidence>
<dbReference type="EMBL" id="JBHUEK010000029">
    <property type="protein sequence ID" value="MFD1780977.1"/>
    <property type="molecule type" value="Genomic_DNA"/>
</dbReference>
<protein>
    <submittedName>
        <fullName evidence="1">Uncharacterized protein</fullName>
    </submittedName>
</protein>
<accession>A0ABW4MSL0</accession>